<dbReference type="PIRSF" id="PIRSF028200">
    <property type="entry name" value="UCP028200"/>
    <property type="match status" value="1"/>
</dbReference>
<dbReference type="InterPro" id="IPR016875">
    <property type="entry name" value="UCP028200"/>
</dbReference>
<organism evidence="2 3">
    <name type="scientific">Marinobacter persicus</name>
    <dbReference type="NCBI Taxonomy" id="930118"/>
    <lineage>
        <taxon>Bacteria</taxon>
        <taxon>Pseudomonadati</taxon>
        <taxon>Pseudomonadota</taxon>
        <taxon>Gammaproteobacteria</taxon>
        <taxon>Pseudomonadales</taxon>
        <taxon>Marinobacteraceae</taxon>
        <taxon>Marinobacter</taxon>
    </lineage>
</organism>
<accession>A0A1I3UCD9</accession>
<evidence type="ECO:0000256" key="1">
    <source>
        <dbReference type="SAM" id="SignalP"/>
    </source>
</evidence>
<feature type="chain" id="PRO_5011453199" description="DUF3549 domain-containing protein" evidence="1">
    <location>
        <begin position="30"/>
        <end position="285"/>
    </location>
</feature>
<dbReference type="AlphaFoldDB" id="A0A1I3UCD9"/>
<dbReference type="PROSITE" id="PS51257">
    <property type="entry name" value="PROKAR_LIPOPROTEIN"/>
    <property type="match status" value="1"/>
</dbReference>
<dbReference type="EMBL" id="FOSC01000006">
    <property type="protein sequence ID" value="SFJ79457.1"/>
    <property type="molecule type" value="Genomic_DNA"/>
</dbReference>
<feature type="signal peptide" evidence="1">
    <location>
        <begin position="1"/>
        <end position="29"/>
    </location>
</feature>
<dbReference type="RefSeq" id="WP_091703874.1">
    <property type="nucleotide sequence ID" value="NZ_BMYN01000018.1"/>
</dbReference>
<keyword evidence="3" id="KW-1185">Reference proteome</keyword>
<gene>
    <name evidence="2" type="ORF">SAMN05216429_10618</name>
</gene>
<proteinExistence type="predicted"/>
<keyword evidence="1" id="KW-0732">Signal</keyword>
<sequence length="285" mass="32128">MAAARFCKYALIALVLAAFLAGCSSTKTAYRFADWGIVWWVEDYVTLTPEQADRLDRDLVNLKQWHCSAELPRYTGWLTQLEGDLMTGVPDRDAVHYHQQRLLAFIPDLMGQAAPVAVNLLEDLSDRQVKELADNMAKNQRELEQEMLAGNPEQTAKARAQRTRERLETWLGGLNKDQQTIVTDWSADRGRQTEIWLQGRQNWQHALIDALEKRGEPGFGARIEQLLVNYEQARGPAYQAMSAESQAAMADLLHDVLAAGDAGHRQHLVNRIQSLNGDFSELACL</sequence>
<dbReference type="OrthoDB" id="5767052at2"/>
<evidence type="ECO:0000313" key="2">
    <source>
        <dbReference type="EMBL" id="SFJ79457.1"/>
    </source>
</evidence>
<reference evidence="2 3" key="1">
    <citation type="submission" date="2016-10" db="EMBL/GenBank/DDBJ databases">
        <authorList>
            <person name="de Groot N.N."/>
        </authorList>
    </citation>
    <scope>NUCLEOTIDE SEQUENCE [LARGE SCALE GENOMIC DNA]</scope>
    <source>
        <strain evidence="2 3">IBRC-M 10445</strain>
    </source>
</reference>
<evidence type="ECO:0008006" key="4">
    <source>
        <dbReference type="Google" id="ProtNLM"/>
    </source>
</evidence>
<name>A0A1I3UCD9_9GAMM</name>
<protein>
    <recommendedName>
        <fullName evidence="4">DUF3549 domain-containing protein</fullName>
    </recommendedName>
</protein>
<dbReference type="Pfam" id="PF19795">
    <property type="entry name" value="DUF6279"/>
    <property type="match status" value="1"/>
</dbReference>
<dbReference type="Proteomes" id="UP000199445">
    <property type="component" value="Unassembled WGS sequence"/>
</dbReference>
<evidence type="ECO:0000313" key="3">
    <source>
        <dbReference type="Proteomes" id="UP000199445"/>
    </source>
</evidence>